<name>G6B2C2_9BACT</name>
<evidence type="ECO:0000256" key="2">
    <source>
        <dbReference type="SAM" id="Phobius"/>
    </source>
</evidence>
<sequence length="231" mass="23897">MLDLKKKNDSMGFWDSLLRYGGKAVKGMGKATVTTGKSVGNAALHPSQTLRGAGQAIKTATVGGAVGYVGWEKLTTDKSVVRIVSDALIGEQATDSLSTTAEGVQALTDKAGETIGAIGDAMTGIHSKLDGVTNFLQQTANGGASDMLGDFLRNLGQGKVSGLNMAGLVAAAFLIFGRFGWLGKIAGAFLGMMFIGNNAGVLRTPDAGNAQRVQTPDPPAEEQRHNGGMRR</sequence>
<proteinExistence type="predicted"/>
<accession>G6B2C2</accession>
<evidence type="ECO:0000256" key="1">
    <source>
        <dbReference type="SAM" id="MobiDB-lite"/>
    </source>
</evidence>
<dbReference type="EMBL" id="AFZZ01000263">
    <property type="protein sequence ID" value="EHJ34996.1"/>
    <property type="molecule type" value="Genomic_DNA"/>
</dbReference>
<keyword evidence="2" id="KW-0472">Membrane</keyword>
<comment type="caution">
    <text evidence="3">The sequence shown here is derived from an EMBL/GenBank/DDBJ whole genome shotgun (WGS) entry which is preliminary data.</text>
</comment>
<gene>
    <name evidence="3" type="ORF">HMPREF0673_03056</name>
</gene>
<dbReference type="eggNOG" id="ENOG502ZATF">
    <property type="taxonomic scope" value="Bacteria"/>
</dbReference>
<keyword evidence="2" id="KW-1133">Transmembrane helix</keyword>
<organism evidence="3 4">
    <name type="scientific">Leyella stercorea DSM 18206</name>
    <dbReference type="NCBI Taxonomy" id="1002367"/>
    <lineage>
        <taxon>Bacteria</taxon>
        <taxon>Pseudomonadati</taxon>
        <taxon>Bacteroidota</taxon>
        <taxon>Bacteroidia</taxon>
        <taxon>Bacteroidales</taxon>
        <taxon>Prevotellaceae</taxon>
        <taxon>Leyella</taxon>
    </lineage>
</organism>
<reference evidence="3 4" key="1">
    <citation type="submission" date="2011-08" db="EMBL/GenBank/DDBJ databases">
        <authorList>
            <person name="Weinstock G."/>
            <person name="Sodergren E."/>
            <person name="Clifton S."/>
            <person name="Fulton L."/>
            <person name="Fulton B."/>
            <person name="Courtney L."/>
            <person name="Fronick C."/>
            <person name="Harrison M."/>
            <person name="Strong C."/>
            <person name="Farmer C."/>
            <person name="Delahaunty K."/>
            <person name="Markovic C."/>
            <person name="Hall O."/>
            <person name="Minx P."/>
            <person name="Tomlinson C."/>
            <person name="Mitreva M."/>
            <person name="Hou S."/>
            <person name="Chen J."/>
            <person name="Wollam A."/>
            <person name="Pepin K.H."/>
            <person name="Johnson M."/>
            <person name="Bhonagiri V."/>
            <person name="Zhang X."/>
            <person name="Suruliraj S."/>
            <person name="Warren W."/>
            <person name="Chinwalla A."/>
            <person name="Mardis E.R."/>
            <person name="Wilson R.K."/>
        </authorList>
    </citation>
    <scope>NUCLEOTIDE SEQUENCE [LARGE SCALE GENOMIC DNA]</scope>
    <source>
        <strain evidence="3 4">DSM 18206</strain>
    </source>
</reference>
<dbReference type="AlphaFoldDB" id="G6B2C2"/>
<feature type="transmembrane region" description="Helical" evidence="2">
    <location>
        <begin position="160"/>
        <end position="179"/>
    </location>
</feature>
<dbReference type="PATRIC" id="fig|1002367.3.peg.2472"/>
<evidence type="ECO:0000313" key="3">
    <source>
        <dbReference type="EMBL" id="EHJ34996.1"/>
    </source>
</evidence>
<dbReference type="HOGENOM" id="CLU_1228924_0_0_10"/>
<protein>
    <submittedName>
        <fullName evidence="3">Uncharacterized protein</fullName>
    </submittedName>
</protein>
<keyword evidence="2" id="KW-0812">Transmembrane</keyword>
<evidence type="ECO:0000313" key="4">
    <source>
        <dbReference type="Proteomes" id="UP000004407"/>
    </source>
</evidence>
<feature type="region of interest" description="Disordered" evidence="1">
    <location>
        <begin position="208"/>
        <end position="231"/>
    </location>
</feature>
<dbReference type="Proteomes" id="UP000004407">
    <property type="component" value="Unassembled WGS sequence"/>
</dbReference>